<feature type="compositionally biased region" description="Low complexity" evidence="1">
    <location>
        <begin position="13"/>
        <end position="24"/>
    </location>
</feature>
<sequence length="278" mass="30959">MTNPTDLTKQPDDSSSSPQTPSGSINVNPTLTNQLISINASAQAPIKLTPFNYQIWYTQWYSLLIGYDFLNFIEQDRKTEATGNSFLFRQDQFIRSALIASLSPEVAPFVVGDKTSYDVWQSLSKMYAKPSQSRIMSLREQLLTITKGSLTISEYLQKAKSISFQLETAGVSVSAAEFALSVFLGLPSDYKEITAALRARDNVVSFDELHEKLTDVETQLNRDSNVITNQEAQEITTVVLGSNLRIKIRTTLVQLAIEVVLFANFVKNLDIQLNSVGN</sequence>
<dbReference type="PANTHER" id="PTHR47481">
    <property type="match status" value="1"/>
</dbReference>
<dbReference type="EMBL" id="CM004391">
    <property type="protein sequence ID" value="OAY50527.1"/>
    <property type="molecule type" value="Genomic_DNA"/>
</dbReference>
<evidence type="ECO:0000313" key="2">
    <source>
        <dbReference type="EMBL" id="OAY50527.1"/>
    </source>
</evidence>
<gene>
    <name evidence="2" type="ORF">MANES_05G143300</name>
</gene>
<dbReference type="PANTHER" id="PTHR47481:SF34">
    <property type="entry name" value="CCHC-TYPE DOMAIN-CONTAINING PROTEIN"/>
    <property type="match status" value="1"/>
</dbReference>
<accession>A0A2C9VW83</accession>
<feature type="region of interest" description="Disordered" evidence="1">
    <location>
        <begin position="1"/>
        <end position="26"/>
    </location>
</feature>
<evidence type="ECO:0000256" key="1">
    <source>
        <dbReference type="SAM" id="MobiDB-lite"/>
    </source>
</evidence>
<reference evidence="2" key="1">
    <citation type="submission" date="2016-02" db="EMBL/GenBank/DDBJ databases">
        <title>WGS assembly of Manihot esculenta.</title>
        <authorList>
            <person name="Bredeson J.V."/>
            <person name="Prochnik S.E."/>
            <person name="Lyons J.B."/>
            <person name="Schmutz J."/>
            <person name="Grimwood J."/>
            <person name="Vrebalov J."/>
            <person name="Bart R.S."/>
            <person name="Amuge T."/>
            <person name="Ferguson M.E."/>
            <person name="Green R."/>
            <person name="Putnam N."/>
            <person name="Stites J."/>
            <person name="Rounsley S."/>
            <person name="Rokhsar D.S."/>
        </authorList>
    </citation>
    <scope>NUCLEOTIDE SEQUENCE [LARGE SCALE GENOMIC DNA]</scope>
    <source>
        <tissue evidence="2">Leaf</tissue>
    </source>
</reference>
<name>A0A2C9VW83_MANES</name>
<evidence type="ECO:0008006" key="3">
    <source>
        <dbReference type="Google" id="ProtNLM"/>
    </source>
</evidence>
<organism evidence="2">
    <name type="scientific">Manihot esculenta</name>
    <name type="common">Cassava</name>
    <name type="synonym">Jatropha manihot</name>
    <dbReference type="NCBI Taxonomy" id="3983"/>
    <lineage>
        <taxon>Eukaryota</taxon>
        <taxon>Viridiplantae</taxon>
        <taxon>Streptophyta</taxon>
        <taxon>Embryophyta</taxon>
        <taxon>Tracheophyta</taxon>
        <taxon>Spermatophyta</taxon>
        <taxon>Magnoliopsida</taxon>
        <taxon>eudicotyledons</taxon>
        <taxon>Gunneridae</taxon>
        <taxon>Pentapetalae</taxon>
        <taxon>rosids</taxon>
        <taxon>fabids</taxon>
        <taxon>Malpighiales</taxon>
        <taxon>Euphorbiaceae</taxon>
        <taxon>Crotonoideae</taxon>
        <taxon>Manihoteae</taxon>
        <taxon>Manihot</taxon>
    </lineage>
</organism>
<dbReference type="AlphaFoldDB" id="A0A2C9VW83"/>
<dbReference type="STRING" id="3983.A0A2C9VW83"/>
<proteinExistence type="predicted"/>
<protein>
    <recommendedName>
        <fullName evidence="3">Retrotransposon gag domain-containing protein</fullName>
    </recommendedName>
</protein>
<dbReference type="Pfam" id="PF14223">
    <property type="entry name" value="Retrotran_gag_2"/>
    <property type="match status" value="1"/>
</dbReference>